<comment type="caution">
    <text evidence="8">The sequence shown here is derived from an EMBL/GenBank/DDBJ whole genome shotgun (WGS) entry which is preliminary data.</text>
</comment>
<reference evidence="8" key="1">
    <citation type="submission" date="2020-08" db="EMBL/GenBank/DDBJ databases">
        <title>Lewinella bacteria from marine environments.</title>
        <authorList>
            <person name="Zhong Y."/>
        </authorList>
    </citation>
    <scope>NUCLEOTIDE SEQUENCE</scope>
    <source>
        <strain evidence="8">KCTC 42187</strain>
    </source>
</reference>
<keyword evidence="2 6" id="KW-0812">Transmembrane</keyword>
<evidence type="ECO:0000259" key="7">
    <source>
        <dbReference type="Pfam" id="PF01694"/>
    </source>
</evidence>
<feature type="transmembrane region" description="Helical" evidence="6">
    <location>
        <begin position="139"/>
        <end position="157"/>
    </location>
</feature>
<dbReference type="RefSeq" id="WP_187468470.1">
    <property type="nucleotide sequence ID" value="NZ_JACSIT010000152.1"/>
</dbReference>
<evidence type="ECO:0000256" key="2">
    <source>
        <dbReference type="ARBA" id="ARBA00022692"/>
    </source>
</evidence>
<protein>
    <submittedName>
        <fullName evidence="8">Rhomboid family intramembrane serine protease</fullName>
    </submittedName>
</protein>
<dbReference type="Pfam" id="PF01694">
    <property type="entry name" value="Rhomboid"/>
    <property type="match status" value="1"/>
</dbReference>
<dbReference type="GO" id="GO:0016020">
    <property type="term" value="C:membrane"/>
    <property type="evidence" value="ECO:0007669"/>
    <property type="project" value="UniProtKB-SubCell"/>
</dbReference>
<feature type="domain" description="Peptidase S54 rhomboid" evidence="7">
    <location>
        <begin position="53"/>
        <end position="183"/>
    </location>
</feature>
<dbReference type="GO" id="GO:0006508">
    <property type="term" value="P:proteolysis"/>
    <property type="evidence" value="ECO:0007669"/>
    <property type="project" value="UniProtKB-KW"/>
</dbReference>
<evidence type="ECO:0000256" key="3">
    <source>
        <dbReference type="ARBA" id="ARBA00022989"/>
    </source>
</evidence>
<name>A0A923PN15_9BACT</name>
<dbReference type="PANTHER" id="PTHR43731:SF9">
    <property type="entry name" value="SLR1461 PROTEIN"/>
    <property type="match status" value="1"/>
</dbReference>
<dbReference type="InterPro" id="IPR035952">
    <property type="entry name" value="Rhomboid-like_sf"/>
</dbReference>
<dbReference type="Gene3D" id="1.20.1540.10">
    <property type="entry name" value="Rhomboid-like"/>
    <property type="match status" value="1"/>
</dbReference>
<evidence type="ECO:0000256" key="5">
    <source>
        <dbReference type="SAM" id="MobiDB-lite"/>
    </source>
</evidence>
<dbReference type="GO" id="GO:0004252">
    <property type="term" value="F:serine-type endopeptidase activity"/>
    <property type="evidence" value="ECO:0007669"/>
    <property type="project" value="InterPro"/>
</dbReference>
<accession>A0A923PN15</accession>
<sequence>MLSKRNLRNVIRWPLLLLAIIWIVSVLDFYLLGGALSYYYGLHTRQLAGLPGIIASPLLHSGWPHLLSNSFPFLTLSGLLVFFYPRLWPRVMTTLWLGTGVLVWALGRSVTHIGASGVVYALAAFLAFSGIFRRDFRAVVVSLVVLFYYGGMVVGILPGQEGISWESHLLGLIMGALAGWLFRGEMEDHELETKRKEAERRRASPKEHFLDADAFTKTKQEREQEAFWKKLEKLREEDRLSR</sequence>
<dbReference type="EMBL" id="JACSIT010000152">
    <property type="protein sequence ID" value="MBC6996464.1"/>
    <property type="molecule type" value="Genomic_DNA"/>
</dbReference>
<evidence type="ECO:0000313" key="9">
    <source>
        <dbReference type="Proteomes" id="UP000650081"/>
    </source>
</evidence>
<feature type="transmembrane region" description="Helical" evidence="6">
    <location>
        <begin position="66"/>
        <end position="84"/>
    </location>
</feature>
<feature type="transmembrane region" description="Helical" evidence="6">
    <location>
        <begin position="12"/>
        <end position="40"/>
    </location>
</feature>
<proteinExistence type="predicted"/>
<evidence type="ECO:0000256" key="6">
    <source>
        <dbReference type="SAM" id="Phobius"/>
    </source>
</evidence>
<evidence type="ECO:0000313" key="8">
    <source>
        <dbReference type="EMBL" id="MBC6996464.1"/>
    </source>
</evidence>
<gene>
    <name evidence="8" type="ORF">H9S92_19990</name>
</gene>
<feature type="region of interest" description="Disordered" evidence="5">
    <location>
        <begin position="193"/>
        <end position="219"/>
    </location>
</feature>
<feature type="transmembrane region" description="Helical" evidence="6">
    <location>
        <begin position="163"/>
        <end position="182"/>
    </location>
</feature>
<keyword evidence="3 6" id="KW-1133">Transmembrane helix</keyword>
<keyword evidence="8" id="KW-0378">Hydrolase</keyword>
<organism evidence="8 9">
    <name type="scientific">Neolewinella lacunae</name>
    <dbReference type="NCBI Taxonomy" id="1517758"/>
    <lineage>
        <taxon>Bacteria</taxon>
        <taxon>Pseudomonadati</taxon>
        <taxon>Bacteroidota</taxon>
        <taxon>Saprospiria</taxon>
        <taxon>Saprospirales</taxon>
        <taxon>Lewinellaceae</taxon>
        <taxon>Neolewinella</taxon>
    </lineage>
</organism>
<dbReference type="Proteomes" id="UP000650081">
    <property type="component" value="Unassembled WGS sequence"/>
</dbReference>
<feature type="transmembrane region" description="Helical" evidence="6">
    <location>
        <begin position="113"/>
        <end position="132"/>
    </location>
</feature>
<keyword evidence="4 6" id="KW-0472">Membrane</keyword>
<keyword evidence="9" id="KW-1185">Reference proteome</keyword>
<feature type="transmembrane region" description="Helical" evidence="6">
    <location>
        <begin position="91"/>
        <end position="107"/>
    </location>
</feature>
<dbReference type="AlphaFoldDB" id="A0A923PN15"/>
<dbReference type="PANTHER" id="PTHR43731">
    <property type="entry name" value="RHOMBOID PROTEASE"/>
    <property type="match status" value="1"/>
</dbReference>
<dbReference type="SUPFAM" id="SSF144091">
    <property type="entry name" value="Rhomboid-like"/>
    <property type="match status" value="1"/>
</dbReference>
<dbReference type="InterPro" id="IPR050925">
    <property type="entry name" value="Rhomboid_protease_S54"/>
</dbReference>
<keyword evidence="8" id="KW-0645">Protease</keyword>
<comment type="subcellular location">
    <subcellularLocation>
        <location evidence="1">Membrane</location>
        <topology evidence="1">Multi-pass membrane protein</topology>
    </subcellularLocation>
</comment>
<dbReference type="InterPro" id="IPR022764">
    <property type="entry name" value="Peptidase_S54_rhomboid_dom"/>
</dbReference>
<evidence type="ECO:0000256" key="1">
    <source>
        <dbReference type="ARBA" id="ARBA00004141"/>
    </source>
</evidence>
<evidence type="ECO:0000256" key="4">
    <source>
        <dbReference type="ARBA" id="ARBA00023136"/>
    </source>
</evidence>